<accession>A0ABS5IW88</accession>
<name>A0ABS5IW88_9BACT</name>
<protein>
    <recommendedName>
        <fullName evidence="3">DUF4397 domain-containing protein</fullName>
    </recommendedName>
</protein>
<proteinExistence type="predicted"/>
<dbReference type="EMBL" id="JAGTXB010000003">
    <property type="protein sequence ID" value="MBS0027233.1"/>
    <property type="molecule type" value="Genomic_DNA"/>
</dbReference>
<gene>
    <name evidence="1" type="ORF">KE626_07925</name>
</gene>
<keyword evidence="2" id="KW-1185">Reference proteome</keyword>
<evidence type="ECO:0008006" key="3">
    <source>
        <dbReference type="Google" id="ProtNLM"/>
    </source>
</evidence>
<organism evidence="1 2">
    <name type="scientific">Chitinophaga hostae</name>
    <dbReference type="NCBI Taxonomy" id="2831022"/>
    <lineage>
        <taxon>Bacteria</taxon>
        <taxon>Pseudomonadati</taxon>
        <taxon>Bacteroidota</taxon>
        <taxon>Chitinophagia</taxon>
        <taxon>Chitinophagales</taxon>
        <taxon>Chitinophagaceae</taxon>
        <taxon>Chitinophaga</taxon>
    </lineage>
</organism>
<dbReference type="PROSITE" id="PS51257">
    <property type="entry name" value="PROKAR_LIPOPROTEIN"/>
    <property type="match status" value="1"/>
</dbReference>
<dbReference type="Proteomes" id="UP000676386">
    <property type="component" value="Unassembled WGS sequence"/>
</dbReference>
<evidence type="ECO:0000313" key="2">
    <source>
        <dbReference type="Proteomes" id="UP000676386"/>
    </source>
</evidence>
<comment type="caution">
    <text evidence="1">The sequence shown here is derived from an EMBL/GenBank/DDBJ whole genome shotgun (WGS) entry which is preliminary data.</text>
</comment>
<evidence type="ECO:0000313" key="1">
    <source>
        <dbReference type="EMBL" id="MBS0027233.1"/>
    </source>
</evidence>
<reference evidence="1 2" key="1">
    <citation type="submission" date="2021-04" db="EMBL/GenBank/DDBJ databases">
        <title>Chitinophaga sp. nov., isolated from the rhizosphere soil.</title>
        <authorList>
            <person name="He S."/>
        </authorList>
    </citation>
    <scope>NUCLEOTIDE SEQUENCE [LARGE SCALE GENOMIC DNA]</scope>
    <source>
        <strain evidence="1 2">2R12</strain>
    </source>
</reference>
<sequence length="184" mass="20953">MKKLLIILAVMSIFGCPPKTEKDMSIKDFKFNTEYNQFYITSDKASFVEDSIKADKAAYIARLGVEKNALVIFTQSYSNVKGKIEVLENGPVQNIDFTKYDHIVEGGIKSSSGNLEILSWPGSDVELSIKVKPGDYRVRIYSSNFASVEETDLANDTDNDYYRIEIWPSHDMERKVLKQYNNPL</sequence>
<dbReference type="RefSeq" id="WP_211972338.1">
    <property type="nucleotide sequence ID" value="NZ_JAGTXB010000003.1"/>
</dbReference>